<dbReference type="Pfam" id="PF03465">
    <property type="entry name" value="eRF1_3"/>
    <property type="match status" value="1"/>
</dbReference>
<comment type="subcellular location">
    <subcellularLocation>
        <location evidence="2">Cytoplasm</location>
    </subcellularLocation>
</comment>
<dbReference type="GO" id="GO:0070481">
    <property type="term" value="P:nuclear-transcribed mRNA catabolic process, non-stop decay"/>
    <property type="evidence" value="ECO:0007669"/>
    <property type="project" value="InterPro"/>
</dbReference>
<name>A0AA88D2X4_FICCA</name>
<sequence>MKIVKSNIVLNQPGTAKIIPEEPDDLWLLYNLIAAGDVITASTSRKVQSDGSGKAKSAMRVRINLEISIVTVDYDKASSTVRAKGKSVTCNDYVVAGSFHTIEIERNREFDLTKKIWDSDAIATLRQGSAKSSGADLAVVLIEEDSATVFLIGGRSTKVCPKINAAASARSKKSSRSDKFFEDLLAAFVKYIDFEIVRCAVIASSGSAKDEFRRFLLSEAQRLKLKTLENNKSRIVVASTKGKNQSLNEVLQEAAVMSLIRDTKAAMEIRAFKEFSDALTSDSGRACYGPKSVEMAQEMAAIETLLITDDLYSSGDIAMRRKYTELVSAVKKSGGNAFVFSSEQGSGEELTKVTGVAAILRFPVPDLDDLLNIDASVFPSSDHIGIGAAIRDDNGSILAVVDNRELSMEGPILEVVKQLLAQLRNTGIHHIGRSANYVAHLLARFGFNSNCTNVWIGETPSVVSNAVSIDVIA</sequence>
<dbReference type="Pfam" id="PF03464">
    <property type="entry name" value="eRF1_2"/>
    <property type="match status" value="1"/>
</dbReference>
<comment type="caution">
    <text evidence="7">The sequence shown here is derived from an EMBL/GenBank/DDBJ whole genome shotgun (WGS) entry which is preliminary data.</text>
</comment>
<dbReference type="PANTHER" id="PTHR10853:SF3">
    <property type="entry name" value="EUKARYOTIC RELEASE FACTOR 1 (ERF1) FAMILY PROTEIN"/>
    <property type="match status" value="1"/>
</dbReference>
<dbReference type="AlphaFoldDB" id="A0AA88D2X4"/>
<dbReference type="Gene3D" id="3.30.1330.30">
    <property type="match status" value="1"/>
</dbReference>
<organism evidence="7 8">
    <name type="scientific">Ficus carica</name>
    <name type="common">Common fig</name>
    <dbReference type="NCBI Taxonomy" id="3494"/>
    <lineage>
        <taxon>Eukaryota</taxon>
        <taxon>Viridiplantae</taxon>
        <taxon>Streptophyta</taxon>
        <taxon>Embryophyta</taxon>
        <taxon>Tracheophyta</taxon>
        <taxon>Spermatophyta</taxon>
        <taxon>Magnoliopsida</taxon>
        <taxon>eudicotyledons</taxon>
        <taxon>Gunneridae</taxon>
        <taxon>Pentapetalae</taxon>
        <taxon>rosids</taxon>
        <taxon>fabids</taxon>
        <taxon>Rosales</taxon>
        <taxon>Moraceae</taxon>
        <taxon>Ficeae</taxon>
        <taxon>Ficus</taxon>
    </lineage>
</organism>
<dbReference type="Proteomes" id="UP001187192">
    <property type="component" value="Unassembled WGS sequence"/>
</dbReference>
<dbReference type="FunFam" id="2.30.30.870:FF:000002">
    <property type="entry name" value="Protein pelota homolog"/>
    <property type="match status" value="1"/>
</dbReference>
<dbReference type="InterPro" id="IPR029064">
    <property type="entry name" value="Ribosomal_eL30-like_sf"/>
</dbReference>
<dbReference type="GO" id="GO:0071025">
    <property type="term" value="P:RNA surveillance"/>
    <property type="evidence" value="ECO:0007669"/>
    <property type="project" value="InterPro"/>
</dbReference>
<dbReference type="InterPro" id="IPR042226">
    <property type="entry name" value="eFR1_2_sf"/>
</dbReference>
<dbReference type="InterPro" id="IPR005142">
    <property type="entry name" value="eRF1_3"/>
</dbReference>
<evidence type="ECO:0000256" key="3">
    <source>
        <dbReference type="ARBA" id="ARBA00009504"/>
    </source>
</evidence>
<keyword evidence="5" id="KW-0479">Metal-binding</keyword>
<dbReference type="Gene3D" id="2.30.30.870">
    <property type="entry name" value="Pelota, domain A"/>
    <property type="match status" value="1"/>
</dbReference>
<dbReference type="NCBIfam" id="TIGR00111">
    <property type="entry name" value="pelota"/>
    <property type="match status" value="1"/>
</dbReference>
<dbReference type="InterPro" id="IPR005141">
    <property type="entry name" value="eRF1_2"/>
</dbReference>
<dbReference type="InterPro" id="IPR038069">
    <property type="entry name" value="Pelota/DOM34_N"/>
</dbReference>
<dbReference type="InterPro" id="IPR005140">
    <property type="entry name" value="eRF1_Pelota-like_N"/>
</dbReference>
<dbReference type="InterPro" id="IPR004405">
    <property type="entry name" value="TF_pelota"/>
</dbReference>
<evidence type="ECO:0000256" key="4">
    <source>
        <dbReference type="ARBA" id="ARBA00022490"/>
    </source>
</evidence>
<dbReference type="Pfam" id="PF26356">
    <property type="entry name" value="Pelota_N"/>
    <property type="match status" value="1"/>
</dbReference>
<evidence type="ECO:0000313" key="8">
    <source>
        <dbReference type="Proteomes" id="UP001187192"/>
    </source>
</evidence>
<comment type="cofactor">
    <cofactor evidence="1">
        <name>a divalent metal cation</name>
        <dbReference type="ChEBI" id="CHEBI:60240"/>
    </cofactor>
</comment>
<keyword evidence="8" id="KW-1185">Reference proteome</keyword>
<dbReference type="EMBL" id="BTGU01000009">
    <property type="protein sequence ID" value="GMN39297.1"/>
    <property type="molecule type" value="Genomic_DNA"/>
</dbReference>
<feature type="domain" description="eRF1/Pelota-like N-terminal" evidence="6">
    <location>
        <begin position="1"/>
        <end position="130"/>
    </location>
</feature>
<dbReference type="GO" id="GO:0046872">
    <property type="term" value="F:metal ion binding"/>
    <property type="evidence" value="ECO:0007669"/>
    <property type="project" value="UniProtKB-KW"/>
</dbReference>
<dbReference type="FunFam" id="3.30.1330.30:FF:000008">
    <property type="entry name" value="Protein pelota homolog"/>
    <property type="match status" value="1"/>
</dbReference>
<proteinExistence type="inferred from homology"/>
<protein>
    <recommendedName>
        <fullName evidence="6">eRF1/Pelota-like N-terminal domain-containing protein</fullName>
    </recommendedName>
</protein>
<dbReference type="PANTHER" id="PTHR10853">
    <property type="entry name" value="PELOTA"/>
    <property type="match status" value="1"/>
</dbReference>
<dbReference type="GO" id="GO:0070651">
    <property type="term" value="P:nonfunctional rRNA decay"/>
    <property type="evidence" value="ECO:0007669"/>
    <property type="project" value="TreeGrafter"/>
</dbReference>
<dbReference type="GO" id="GO:0005737">
    <property type="term" value="C:cytoplasm"/>
    <property type="evidence" value="ECO:0007669"/>
    <property type="project" value="UniProtKB-SubCell"/>
</dbReference>
<evidence type="ECO:0000313" key="7">
    <source>
        <dbReference type="EMBL" id="GMN39297.1"/>
    </source>
</evidence>
<evidence type="ECO:0000256" key="1">
    <source>
        <dbReference type="ARBA" id="ARBA00001968"/>
    </source>
</evidence>
<dbReference type="SUPFAM" id="SSF159065">
    <property type="entry name" value="Dom34/Pelota N-terminal domain-like"/>
    <property type="match status" value="1"/>
</dbReference>
<accession>A0AA88D2X4</accession>
<dbReference type="SMART" id="SM01194">
    <property type="entry name" value="eRF1_1"/>
    <property type="match status" value="1"/>
</dbReference>
<dbReference type="GO" id="GO:0032790">
    <property type="term" value="P:ribosome disassembly"/>
    <property type="evidence" value="ECO:0007669"/>
    <property type="project" value="TreeGrafter"/>
</dbReference>
<dbReference type="Gene3D" id="3.30.420.60">
    <property type="entry name" value="eRF1 domain 2"/>
    <property type="match status" value="1"/>
</dbReference>
<comment type="similarity">
    <text evidence="3">Belongs to the eukaryotic release factor 1 family. Pelota subfamily.</text>
</comment>
<dbReference type="GO" id="GO:0070966">
    <property type="term" value="P:nuclear-transcribed mRNA catabolic process, no-go decay"/>
    <property type="evidence" value="ECO:0007669"/>
    <property type="project" value="InterPro"/>
</dbReference>
<evidence type="ECO:0000256" key="5">
    <source>
        <dbReference type="ARBA" id="ARBA00022723"/>
    </source>
</evidence>
<keyword evidence="4" id="KW-0963">Cytoplasm</keyword>
<dbReference type="SUPFAM" id="SSF53137">
    <property type="entry name" value="Translational machinery components"/>
    <property type="match status" value="1"/>
</dbReference>
<evidence type="ECO:0000256" key="2">
    <source>
        <dbReference type="ARBA" id="ARBA00004496"/>
    </source>
</evidence>
<gene>
    <name evidence="7" type="ORF">TIFTF001_008518</name>
</gene>
<dbReference type="InterPro" id="IPR058547">
    <property type="entry name" value="Pelota_N"/>
</dbReference>
<dbReference type="SUPFAM" id="SSF55315">
    <property type="entry name" value="L30e-like"/>
    <property type="match status" value="1"/>
</dbReference>
<evidence type="ECO:0000259" key="6">
    <source>
        <dbReference type="SMART" id="SM01194"/>
    </source>
</evidence>
<reference evidence="7" key="1">
    <citation type="submission" date="2023-07" db="EMBL/GenBank/DDBJ databases">
        <title>draft genome sequence of fig (Ficus carica).</title>
        <authorList>
            <person name="Takahashi T."/>
            <person name="Nishimura K."/>
        </authorList>
    </citation>
    <scope>NUCLEOTIDE SEQUENCE</scope>
</reference>